<dbReference type="InterPro" id="IPR009050">
    <property type="entry name" value="Globin-like_sf"/>
</dbReference>
<evidence type="ECO:0000256" key="3">
    <source>
        <dbReference type="ARBA" id="ARBA00029839"/>
    </source>
</evidence>
<dbReference type="InterPro" id="IPR050469">
    <property type="entry name" value="Diguanylate_Cyclase"/>
</dbReference>
<proteinExistence type="predicted"/>
<dbReference type="GO" id="GO:0052621">
    <property type="term" value="F:diguanylate cyclase activity"/>
    <property type="evidence" value="ECO:0007669"/>
    <property type="project" value="UniProtKB-EC"/>
</dbReference>
<dbReference type="Pfam" id="PF11563">
    <property type="entry name" value="Protoglobin"/>
    <property type="match status" value="1"/>
</dbReference>
<dbReference type="PANTHER" id="PTHR45138:SF9">
    <property type="entry name" value="DIGUANYLATE CYCLASE DGCM-RELATED"/>
    <property type="match status" value="1"/>
</dbReference>
<name>A0AAV2VKC8_9VIBR</name>
<dbReference type="InterPro" id="IPR044398">
    <property type="entry name" value="Globin-sensor_dom"/>
</dbReference>
<organism evidence="7 8">
    <name type="scientific">Vibrio nigripulchritudo SOn1</name>
    <dbReference type="NCBI Taxonomy" id="1238450"/>
    <lineage>
        <taxon>Bacteria</taxon>
        <taxon>Pseudomonadati</taxon>
        <taxon>Pseudomonadota</taxon>
        <taxon>Gammaproteobacteria</taxon>
        <taxon>Vibrionales</taxon>
        <taxon>Vibrionaceae</taxon>
        <taxon>Vibrio</taxon>
    </lineage>
</organism>
<evidence type="ECO:0000259" key="6">
    <source>
        <dbReference type="PROSITE" id="PS50887"/>
    </source>
</evidence>
<accession>A0AAV2VKC8</accession>
<evidence type="ECO:0000256" key="5">
    <source>
        <dbReference type="SAM" id="MobiDB-lite"/>
    </source>
</evidence>
<dbReference type="AlphaFoldDB" id="A0AAV2VKC8"/>
<dbReference type="GO" id="GO:0005886">
    <property type="term" value="C:plasma membrane"/>
    <property type="evidence" value="ECO:0007669"/>
    <property type="project" value="TreeGrafter"/>
</dbReference>
<dbReference type="InterPro" id="IPR029787">
    <property type="entry name" value="Nucleotide_cyclase"/>
</dbReference>
<dbReference type="Gene3D" id="1.10.490.10">
    <property type="entry name" value="Globins"/>
    <property type="match status" value="1"/>
</dbReference>
<dbReference type="SMART" id="SM00267">
    <property type="entry name" value="GGDEF"/>
    <property type="match status" value="1"/>
</dbReference>
<protein>
    <recommendedName>
        <fullName evidence="2">Diguanylate cyclase DosC</fullName>
        <ecNumber evidence="1">2.7.7.65</ecNumber>
    </recommendedName>
    <alternativeName>
        <fullName evidence="3">Direct oxygen-sensing cyclase</fullName>
    </alternativeName>
</protein>
<feature type="region of interest" description="Disordered" evidence="5">
    <location>
        <begin position="347"/>
        <end position="370"/>
    </location>
</feature>
<dbReference type="RefSeq" id="WP_022610756.1">
    <property type="nucleotide sequence ID" value="NZ_LK391965.1"/>
</dbReference>
<dbReference type="InterPro" id="IPR012292">
    <property type="entry name" value="Globin/Proto"/>
</dbReference>
<dbReference type="Pfam" id="PF00990">
    <property type="entry name" value="GGDEF"/>
    <property type="match status" value="1"/>
</dbReference>
<dbReference type="EMBL" id="CAOF01000045">
    <property type="protein sequence ID" value="CCO45155.1"/>
    <property type="molecule type" value="Genomic_DNA"/>
</dbReference>
<dbReference type="EC" id="2.7.7.65" evidence="1"/>
<dbReference type="GO" id="GO:1902201">
    <property type="term" value="P:negative regulation of bacterial-type flagellum-dependent cell motility"/>
    <property type="evidence" value="ECO:0007669"/>
    <property type="project" value="TreeGrafter"/>
</dbReference>
<dbReference type="CDD" id="cd01949">
    <property type="entry name" value="GGDEF"/>
    <property type="match status" value="1"/>
</dbReference>
<gene>
    <name evidence="7" type="ORF">VIBNISOn1_1390034</name>
</gene>
<dbReference type="GO" id="GO:0019825">
    <property type="term" value="F:oxygen binding"/>
    <property type="evidence" value="ECO:0007669"/>
    <property type="project" value="InterPro"/>
</dbReference>
<evidence type="ECO:0000256" key="2">
    <source>
        <dbReference type="ARBA" id="ARBA00015125"/>
    </source>
</evidence>
<dbReference type="PROSITE" id="PS50887">
    <property type="entry name" value="GGDEF"/>
    <property type="match status" value="1"/>
</dbReference>
<dbReference type="Gene3D" id="3.30.70.270">
    <property type="match status" value="1"/>
</dbReference>
<dbReference type="PANTHER" id="PTHR45138">
    <property type="entry name" value="REGULATORY COMPONENTS OF SENSORY TRANSDUCTION SYSTEM"/>
    <property type="match status" value="1"/>
</dbReference>
<dbReference type="InterPro" id="IPR000160">
    <property type="entry name" value="GGDEF_dom"/>
</dbReference>
<dbReference type="GO" id="GO:0043709">
    <property type="term" value="P:cell adhesion involved in single-species biofilm formation"/>
    <property type="evidence" value="ECO:0007669"/>
    <property type="project" value="TreeGrafter"/>
</dbReference>
<reference evidence="7 8" key="1">
    <citation type="journal article" date="2013" name="ISME J.">
        <title>Comparative genomics of pathogenic lineages of Vibrio nigripulchritudo identifies virulence-associated traits.</title>
        <authorList>
            <person name="Goudenege D."/>
            <person name="Labreuche Y."/>
            <person name="Krin E."/>
            <person name="Ansquer D."/>
            <person name="Mangenot S."/>
            <person name="Calteau A."/>
            <person name="Medigue C."/>
            <person name="Mazel D."/>
            <person name="Polz M.F."/>
            <person name="Le Roux F."/>
        </authorList>
    </citation>
    <scope>NUCLEOTIDE SEQUENCE [LARGE SCALE GENOMIC DNA]</scope>
    <source>
        <strain evidence="7 8">SOn1</strain>
    </source>
</reference>
<dbReference type="Proteomes" id="UP000018211">
    <property type="component" value="Unassembled WGS sequence"/>
</dbReference>
<feature type="domain" description="GGDEF" evidence="6">
    <location>
        <begin position="232"/>
        <end position="361"/>
    </location>
</feature>
<comment type="catalytic activity">
    <reaction evidence="4">
        <text>2 GTP = 3',3'-c-di-GMP + 2 diphosphate</text>
        <dbReference type="Rhea" id="RHEA:24898"/>
        <dbReference type="ChEBI" id="CHEBI:33019"/>
        <dbReference type="ChEBI" id="CHEBI:37565"/>
        <dbReference type="ChEBI" id="CHEBI:58805"/>
        <dbReference type="EC" id="2.7.7.65"/>
    </reaction>
</comment>
<dbReference type="SUPFAM" id="SSF55073">
    <property type="entry name" value="Nucleotide cyclase"/>
    <property type="match status" value="1"/>
</dbReference>
<dbReference type="SUPFAM" id="SSF46458">
    <property type="entry name" value="Globin-like"/>
    <property type="match status" value="1"/>
</dbReference>
<dbReference type="NCBIfam" id="TIGR00254">
    <property type="entry name" value="GGDEF"/>
    <property type="match status" value="1"/>
</dbReference>
<evidence type="ECO:0000256" key="1">
    <source>
        <dbReference type="ARBA" id="ARBA00012528"/>
    </source>
</evidence>
<dbReference type="GO" id="GO:0020037">
    <property type="term" value="F:heme binding"/>
    <property type="evidence" value="ECO:0007669"/>
    <property type="project" value="InterPro"/>
</dbReference>
<sequence>MKVTDKSLVEQQKITDSELKQRLRLFRITHEDLDSRKELKGLVERHLDDIVTKFYQNQTEIPEIATLIGDSGTLQRLISAQKKYISELFTKEINLDYVENRLRIGLVHKRIGVDPKMYLSAITYLKGVLVRTIDVNFADELYAKQMESILLRLIDFDVSLVFDTYIKSMMNELETERAQSEKYVYDLETLVIERTKSLEKITRLDPLTNLYNKRSLEAHSNKMFEDVKLKNDPISVIYVDINDFKLFNDTHGHEEGDAILVLVSDCIRSVSRNVDYCYRVGGDEFVVVMPGCTKDSAKKNYVPRLVQEVAGCRADVTLSIGIAQSGPEDYLSFKDTLHRADKDMYLQKQSKPKPAKPTLQSLPIRNSLKK</sequence>
<evidence type="ECO:0000313" key="7">
    <source>
        <dbReference type="EMBL" id="CCO45155.1"/>
    </source>
</evidence>
<evidence type="ECO:0000256" key="4">
    <source>
        <dbReference type="ARBA" id="ARBA00034247"/>
    </source>
</evidence>
<comment type="caution">
    <text evidence="7">The sequence shown here is derived from an EMBL/GenBank/DDBJ whole genome shotgun (WGS) entry which is preliminary data.</text>
</comment>
<dbReference type="InterPro" id="IPR043128">
    <property type="entry name" value="Rev_trsase/Diguanyl_cyclase"/>
</dbReference>
<evidence type="ECO:0000313" key="8">
    <source>
        <dbReference type="Proteomes" id="UP000018211"/>
    </source>
</evidence>